<evidence type="ECO:0000313" key="3">
    <source>
        <dbReference type="EMBL" id="MFC7151144.1"/>
    </source>
</evidence>
<comment type="similarity">
    <text evidence="1">Belongs to the metallo-dependent hydrolases superfamily.</text>
</comment>
<protein>
    <submittedName>
        <fullName evidence="3">Amidohydrolase family protein</fullName>
    </submittedName>
</protein>
<evidence type="ECO:0000313" key="4">
    <source>
        <dbReference type="Proteomes" id="UP001596378"/>
    </source>
</evidence>
<proteinExistence type="inferred from homology"/>
<dbReference type="EMBL" id="JBHTAI010000014">
    <property type="protein sequence ID" value="MFC7151144.1"/>
    <property type="molecule type" value="Genomic_DNA"/>
</dbReference>
<dbReference type="Gene3D" id="3.20.20.140">
    <property type="entry name" value="Metal-dependent hydrolases"/>
    <property type="match status" value="1"/>
</dbReference>
<feature type="domain" description="Amidohydrolase-related" evidence="2">
    <location>
        <begin position="3"/>
        <end position="275"/>
    </location>
</feature>
<dbReference type="SUPFAM" id="SSF51556">
    <property type="entry name" value="Metallo-dependent hydrolases"/>
    <property type="match status" value="1"/>
</dbReference>
<evidence type="ECO:0000259" key="2">
    <source>
        <dbReference type="Pfam" id="PF04909"/>
    </source>
</evidence>
<reference evidence="4" key="1">
    <citation type="journal article" date="2019" name="Int. J. Syst. Evol. Microbiol.">
        <title>The Global Catalogue of Microorganisms (GCM) 10K type strain sequencing project: providing services to taxonomists for standard genome sequencing and annotation.</title>
        <authorList>
            <consortium name="The Broad Institute Genomics Platform"/>
            <consortium name="The Broad Institute Genome Sequencing Center for Infectious Disease"/>
            <person name="Wu L."/>
            <person name="Ma J."/>
        </authorList>
    </citation>
    <scope>NUCLEOTIDE SEQUENCE [LARGE SCALE GENOMIC DNA]</scope>
    <source>
        <strain evidence="4">KCTC 12907</strain>
    </source>
</reference>
<dbReference type="RefSeq" id="WP_378049574.1">
    <property type="nucleotide sequence ID" value="NZ_JBHMDN010000021.1"/>
</dbReference>
<gene>
    <name evidence="3" type="ORF">ACFQMJ_21615</name>
</gene>
<organism evidence="3 4">
    <name type="scientific">Cohnella cellulosilytica</name>
    <dbReference type="NCBI Taxonomy" id="986710"/>
    <lineage>
        <taxon>Bacteria</taxon>
        <taxon>Bacillati</taxon>
        <taxon>Bacillota</taxon>
        <taxon>Bacilli</taxon>
        <taxon>Bacillales</taxon>
        <taxon>Paenibacillaceae</taxon>
        <taxon>Cohnella</taxon>
    </lineage>
</organism>
<dbReference type="PANTHER" id="PTHR43569">
    <property type="entry name" value="AMIDOHYDROLASE"/>
    <property type="match status" value="1"/>
</dbReference>
<evidence type="ECO:0000256" key="1">
    <source>
        <dbReference type="ARBA" id="ARBA00038310"/>
    </source>
</evidence>
<dbReference type="InterPro" id="IPR006680">
    <property type="entry name" value="Amidohydro-rel"/>
</dbReference>
<name>A0ABW2FGS4_9BACL</name>
<dbReference type="PANTHER" id="PTHR43569:SF2">
    <property type="entry name" value="AMIDOHYDROLASE-RELATED DOMAIN-CONTAINING PROTEIN"/>
    <property type="match status" value="1"/>
</dbReference>
<sequence>MRIDAHQHYWQLSRGDYDWLTPELGALYRDFMPDDLEPIIRERGIDKTIAVQAAPTTAETEFLLGLAEKHESIAGVVGWLDLESVRFEAQFEAYRKHAKFVGVRIMLQDMEDAEWLLRPDVTSRLRWLADRDCPVDLLVREHQLPCVARLAEAVPRLRGVVDHIGKPNIAARSIDSWRVGLEKIAGNPNMYCKLSGMVTEADHASWKPDDLTEYVEHAVRVFGTKRLIYGSDWPVCLLAASYAQVVDIVERYLAGFPEADRDNIFGRNAARFYKLEV</sequence>
<dbReference type="InterPro" id="IPR032466">
    <property type="entry name" value="Metal_Hydrolase"/>
</dbReference>
<dbReference type="Pfam" id="PF04909">
    <property type="entry name" value="Amidohydro_2"/>
    <property type="match status" value="1"/>
</dbReference>
<dbReference type="InterPro" id="IPR052350">
    <property type="entry name" value="Metallo-dep_Lactonases"/>
</dbReference>
<comment type="caution">
    <text evidence="3">The sequence shown here is derived from an EMBL/GenBank/DDBJ whole genome shotgun (WGS) entry which is preliminary data.</text>
</comment>
<keyword evidence="4" id="KW-1185">Reference proteome</keyword>
<accession>A0ABW2FGS4</accession>
<dbReference type="Proteomes" id="UP001596378">
    <property type="component" value="Unassembled WGS sequence"/>
</dbReference>